<organism evidence="3 4">
    <name type="scientific">Cryoendolithus antarcticus</name>
    <dbReference type="NCBI Taxonomy" id="1507870"/>
    <lineage>
        <taxon>Eukaryota</taxon>
        <taxon>Fungi</taxon>
        <taxon>Dikarya</taxon>
        <taxon>Ascomycota</taxon>
        <taxon>Pezizomycotina</taxon>
        <taxon>Dothideomycetes</taxon>
        <taxon>Dothideomycetidae</taxon>
        <taxon>Cladosporiales</taxon>
        <taxon>Cladosporiaceae</taxon>
        <taxon>Cryoendolithus</taxon>
    </lineage>
</organism>
<reference evidence="4" key="1">
    <citation type="submission" date="2017-03" db="EMBL/GenBank/DDBJ databases">
        <title>Genomes of endolithic fungi from Antarctica.</title>
        <authorList>
            <person name="Coleine C."/>
            <person name="Masonjones S."/>
            <person name="Stajich J.E."/>
        </authorList>
    </citation>
    <scope>NUCLEOTIDE SEQUENCE [LARGE SCALE GENOMIC DNA]</scope>
    <source>
        <strain evidence="4">CCFEE 5527</strain>
    </source>
</reference>
<dbReference type="OrthoDB" id="1914839at2759"/>
<dbReference type="CDD" id="cd24142">
    <property type="entry name" value="ACL4-like"/>
    <property type="match status" value="1"/>
</dbReference>
<dbReference type="FunCoup" id="A0A1V8T0B0">
    <property type="interactions" value="515"/>
</dbReference>
<evidence type="ECO:0000256" key="1">
    <source>
        <dbReference type="PROSITE-ProRule" id="PRU00339"/>
    </source>
</evidence>
<dbReference type="AlphaFoldDB" id="A0A1V8T0B0"/>
<keyword evidence="4" id="KW-1185">Reference proteome</keyword>
<sequence length="406" mass="44882">MAKTKPSKADKQIKKQSKPTTNGHTTEMPEELYASALTLVETSQPQEALEQAKKLWLAVQDQSTAAMLPSLNLLGEISVELGEIDEARTYFEKAATLDPEGTVEGPLGGGAEKFLWLAQLNEEGGQQSVHWFEKGVQALQREIAALESGQDVGLSEEELLIFRVEKKRKLAKALCGIVEVYMTDLSWEDDAEARCESLVTQAMTVEDETSPEILQTLASVRLSQERKEDAQAALKRSMAVWEDLEPEDPEVPDFACRISLTRLLMEAELESDAMDVLERLVQEDDQSVEAWYLGGWCQHLVAGKIHAEGTNGNTNGDVDANGTSKGSSLLRGSRRWLSRSLELHDTLDYEDERLKQHAEELVQELEATLGPQVEGDDGDESGEEWSGIENDSDAQDGADDVEMEDS</sequence>
<feature type="compositionally biased region" description="Acidic residues" evidence="2">
    <location>
        <begin position="374"/>
        <end position="383"/>
    </location>
</feature>
<keyword evidence="1" id="KW-0802">TPR repeat</keyword>
<feature type="region of interest" description="Disordered" evidence="2">
    <location>
        <begin position="1"/>
        <end position="28"/>
    </location>
</feature>
<dbReference type="Gene3D" id="1.25.40.10">
    <property type="entry name" value="Tetratricopeptide repeat domain"/>
    <property type="match status" value="1"/>
</dbReference>
<dbReference type="EMBL" id="NAJO01000020">
    <property type="protein sequence ID" value="OQO04853.1"/>
    <property type="molecule type" value="Genomic_DNA"/>
</dbReference>
<accession>A0A1V8T0B0</accession>
<feature type="repeat" description="TPR" evidence="1">
    <location>
        <begin position="68"/>
        <end position="101"/>
    </location>
</feature>
<dbReference type="InterPro" id="IPR019734">
    <property type="entry name" value="TPR_rpt"/>
</dbReference>
<gene>
    <name evidence="3" type="ORF">B0A48_07870</name>
</gene>
<comment type="caution">
    <text evidence="3">The sequence shown here is derived from an EMBL/GenBank/DDBJ whole genome shotgun (WGS) entry which is preliminary data.</text>
</comment>
<dbReference type="PROSITE" id="PS50005">
    <property type="entry name" value="TPR"/>
    <property type="match status" value="1"/>
</dbReference>
<dbReference type="InParanoid" id="A0A1V8T0B0"/>
<dbReference type="SUPFAM" id="SSF48452">
    <property type="entry name" value="TPR-like"/>
    <property type="match status" value="1"/>
</dbReference>
<feature type="compositionally biased region" description="Acidic residues" evidence="2">
    <location>
        <begin position="390"/>
        <end position="406"/>
    </location>
</feature>
<proteinExistence type="predicted"/>
<dbReference type="SMART" id="SM00028">
    <property type="entry name" value="TPR"/>
    <property type="match status" value="2"/>
</dbReference>
<feature type="region of interest" description="Disordered" evidence="2">
    <location>
        <begin position="361"/>
        <end position="406"/>
    </location>
</feature>
<evidence type="ECO:0000256" key="2">
    <source>
        <dbReference type="SAM" id="MobiDB-lite"/>
    </source>
</evidence>
<dbReference type="InterPro" id="IPR011990">
    <property type="entry name" value="TPR-like_helical_dom_sf"/>
</dbReference>
<name>A0A1V8T0B0_9PEZI</name>
<protein>
    <submittedName>
        <fullName evidence="3">Uncharacterized protein</fullName>
    </submittedName>
</protein>
<dbReference type="Proteomes" id="UP000192596">
    <property type="component" value="Unassembled WGS sequence"/>
</dbReference>
<evidence type="ECO:0000313" key="4">
    <source>
        <dbReference type="Proteomes" id="UP000192596"/>
    </source>
</evidence>
<evidence type="ECO:0000313" key="3">
    <source>
        <dbReference type="EMBL" id="OQO04853.1"/>
    </source>
</evidence>
<dbReference type="STRING" id="1507870.A0A1V8T0B0"/>
<dbReference type="Pfam" id="PF13181">
    <property type="entry name" value="TPR_8"/>
    <property type="match status" value="1"/>
</dbReference>